<name>A0ABV1FTD2_9BACT</name>
<keyword evidence="6" id="KW-0731">Sigma factor</keyword>
<organism evidence="12 13">
    <name type="scientific">Hallella faecis</name>
    <dbReference type="NCBI Taxonomy" id="2841596"/>
    <lineage>
        <taxon>Bacteria</taxon>
        <taxon>Pseudomonadati</taxon>
        <taxon>Bacteroidota</taxon>
        <taxon>Bacteroidia</taxon>
        <taxon>Bacteroidales</taxon>
        <taxon>Prevotellaceae</taxon>
        <taxon>Hallella</taxon>
    </lineage>
</organism>
<evidence type="ECO:0000259" key="11">
    <source>
        <dbReference type="PROSITE" id="PS52015"/>
    </source>
</evidence>
<dbReference type="SUPFAM" id="SSF88946">
    <property type="entry name" value="Sigma2 domain of RNA polymerase sigma factors"/>
    <property type="match status" value="1"/>
</dbReference>
<dbReference type="NCBIfam" id="TIGR02937">
    <property type="entry name" value="sigma70-ECF"/>
    <property type="match status" value="1"/>
</dbReference>
<evidence type="ECO:0000313" key="13">
    <source>
        <dbReference type="Proteomes" id="UP001487296"/>
    </source>
</evidence>
<dbReference type="SUPFAM" id="SSF88659">
    <property type="entry name" value="Sigma3 and sigma4 domains of RNA polymerase sigma factors"/>
    <property type="match status" value="1"/>
</dbReference>
<dbReference type="InterPro" id="IPR039425">
    <property type="entry name" value="RNA_pol_sigma-70-like"/>
</dbReference>
<dbReference type="Proteomes" id="UP001487296">
    <property type="component" value="Unassembled WGS sequence"/>
</dbReference>
<gene>
    <name evidence="12" type="ORF">AAAT34_11625</name>
</gene>
<dbReference type="InterPro" id="IPR013325">
    <property type="entry name" value="RNA_pol_sigma_r2"/>
</dbReference>
<protein>
    <submittedName>
        <fullName evidence="12">TonB family protein</fullName>
    </submittedName>
</protein>
<reference evidence="12 13" key="1">
    <citation type="submission" date="2024-04" db="EMBL/GenBank/DDBJ databases">
        <title>Human intestinal bacterial collection.</title>
        <authorList>
            <person name="Pauvert C."/>
            <person name="Hitch T.C.A."/>
            <person name="Clavel T."/>
        </authorList>
    </citation>
    <scope>NUCLEOTIDE SEQUENCE [LARGE SCALE GENOMIC DNA]</scope>
    <source>
        <strain evidence="12 13">CLA-AA-H145</strain>
    </source>
</reference>
<sequence length="310" mass="35807">MMTEQAYKEMVERMRPRLMQMGREFFGSDTEAEEVVQETCIRAWNVRNKATLTDAYLMRIARNCCVSMWRGQRVEVELADDSHAAITEVTPQEEVEERENSEWLRGRLRRLPKAEREVWQLFYDEGLTVEEIAEARGISVASVRNTISSVRNTLRTALRRRFFDMRHLIVFALLALVSGIAVAAIIHPNGMVRGAIEHVLGIPKDTTVYRVVEVMPSYPGDMEAFYKFLAQQMHYPKEALENGIEGRVVVSFVVEEDGRLTHFEAVSSPSPLLSNEAIRVLRQMPRWNPAKRMGRNVRCQYNIPVMFRLK</sequence>
<dbReference type="PANTHER" id="PTHR43133">
    <property type="entry name" value="RNA POLYMERASE ECF-TYPE SIGMA FACTO"/>
    <property type="match status" value="1"/>
</dbReference>
<dbReference type="Gene3D" id="1.10.10.10">
    <property type="entry name" value="Winged helix-like DNA-binding domain superfamily/Winged helix DNA-binding domain"/>
    <property type="match status" value="1"/>
</dbReference>
<dbReference type="InterPro" id="IPR037682">
    <property type="entry name" value="TonB_C"/>
</dbReference>
<evidence type="ECO:0000313" key="12">
    <source>
        <dbReference type="EMBL" id="MEQ2487686.1"/>
    </source>
</evidence>
<evidence type="ECO:0000256" key="3">
    <source>
        <dbReference type="ARBA" id="ARBA00022692"/>
    </source>
</evidence>
<evidence type="ECO:0000256" key="4">
    <source>
        <dbReference type="ARBA" id="ARBA00022989"/>
    </source>
</evidence>
<accession>A0ABV1FTD2</accession>
<feature type="transmembrane region" description="Helical" evidence="10">
    <location>
        <begin position="168"/>
        <end position="186"/>
    </location>
</feature>
<feature type="domain" description="TonB C-terminal" evidence="11">
    <location>
        <begin position="220"/>
        <end position="310"/>
    </location>
</feature>
<evidence type="ECO:0000256" key="6">
    <source>
        <dbReference type="ARBA" id="ARBA00023082"/>
    </source>
</evidence>
<evidence type="ECO:0000256" key="2">
    <source>
        <dbReference type="ARBA" id="ARBA00010641"/>
    </source>
</evidence>
<keyword evidence="3 10" id="KW-0812">Transmembrane</keyword>
<dbReference type="InterPro" id="IPR006260">
    <property type="entry name" value="TonB/TolA_C"/>
</dbReference>
<evidence type="ECO:0000256" key="1">
    <source>
        <dbReference type="ARBA" id="ARBA00004167"/>
    </source>
</evidence>
<evidence type="ECO:0000256" key="9">
    <source>
        <dbReference type="ARBA" id="ARBA00023163"/>
    </source>
</evidence>
<dbReference type="InterPro" id="IPR013249">
    <property type="entry name" value="RNA_pol_sigma70_r4_t2"/>
</dbReference>
<evidence type="ECO:0000256" key="5">
    <source>
        <dbReference type="ARBA" id="ARBA00023015"/>
    </source>
</evidence>
<comment type="similarity">
    <text evidence="2">Belongs to the sigma-70 factor family. ECF subfamily.</text>
</comment>
<proteinExistence type="inferred from homology"/>
<dbReference type="InterPro" id="IPR036388">
    <property type="entry name" value="WH-like_DNA-bd_sf"/>
</dbReference>
<dbReference type="InterPro" id="IPR013324">
    <property type="entry name" value="RNA_pol_sigma_r3/r4-like"/>
</dbReference>
<evidence type="ECO:0000256" key="10">
    <source>
        <dbReference type="SAM" id="Phobius"/>
    </source>
</evidence>
<keyword evidence="13" id="KW-1185">Reference proteome</keyword>
<dbReference type="RefSeq" id="WP_215760750.1">
    <property type="nucleotide sequence ID" value="NZ_JAHKBE010000068.1"/>
</dbReference>
<dbReference type="InterPro" id="IPR014284">
    <property type="entry name" value="RNA_pol_sigma-70_dom"/>
</dbReference>
<keyword evidence="7" id="KW-0238">DNA-binding</keyword>
<dbReference type="Pfam" id="PF04542">
    <property type="entry name" value="Sigma70_r2"/>
    <property type="match status" value="1"/>
</dbReference>
<keyword evidence="4 10" id="KW-1133">Transmembrane helix</keyword>
<evidence type="ECO:0000256" key="8">
    <source>
        <dbReference type="ARBA" id="ARBA00023136"/>
    </source>
</evidence>
<dbReference type="PANTHER" id="PTHR43133:SF8">
    <property type="entry name" value="RNA POLYMERASE SIGMA FACTOR HI_1459-RELATED"/>
    <property type="match status" value="1"/>
</dbReference>
<dbReference type="InterPro" id="IPR007627">
    <property type="entry name" value="RNA_pol_sigma70_r2"/>
</dbReference>
<dbReference type="Pfam" id="PF03544">
    <property type="entry name" value="TonB_C"/>
    <property type="match status" value="1"/>
</dbReference>
<dbReference type="Pfam" id="PF08281">
    <property type="entry name" value="Sigma70_r4_2"/>
    <property type="match status" value="1"/>
</dbReference>
<dbReference type="Gene3D" id="1.10.1740.10">
    <property type="match status" value="1"/>
</dbReference>
<dbReference type="NCBIfam" id="TIGR01352">
    <property type="entry name" value="tonB_Cterm"/>
    <property type="match status" value="1"/>
</dbReference>
<evidence type="ECO:0000256" key="7">
    <source>
        <dbReference type="ARBA" id="ARBA00023125"/>
    </source>
</evidence>
<dbReference type="SUPFAM" id="SSF74653">
    <property type="entry name" value="TolA/TonB C-terminal domain"/>
    <property type="match status" value="1"/>
</dbReference>
<dbReference type="PROSITE" id="PS52015">
    <property type="entry name" value="TONB_CTD"/>
    <property type="match status" value="1"/>
</dbReference>
<comment type="caution">
    <text evidence="12">The sequence shown here is derived from an EMBL/GenBank/DDBJ whole genome shotgun (WGS) entry which is preliminary data.</text>
</comment>
<dbReference type="EMBL" id="JBBNFP010000067">
    <property type="protein sequence ID" value="MEQ2487686.1"/>
    <property type="molecule type" value="Genomic_DNA"/>
</dbReference>
<keyword evidence="9" id="KW-0804">Transcription</keyword>
<keyword evidence="8 10" id="KW-0472">Membrane</keyword>
<comment type="subcellular location">
    <subcellularLocation>
        <location evidence="1">Membrane</location>
        <topology evidence="1">Single-pass membrane protein</topology>
    </subcellularLocation>
</comment>
<dbReference type="Gene3D" id="3.30.1150.10">
    <property type="match status" value="1"/>
</dbReference>
<keyword evidence="5" id="KW-0805">Transcription regulation</keyword>